<evidence type="ECO:0000256" key="5">
    <source>
        <dbReference type="SAM" id="MobiDB-lite"/>
    </source>
</evidence>
<dbReference type="Pfam" id="PF00501">
    <property type="entry name" value="AMP-binding"/>
    <property type="match status" value="1"/>
</dbReference>
<dbReference type="PROSITE" id="PS00455">
    <property type="entry name" value="AMP_BINDING"/>
    <property type="match status" value="1"/>
</dbReference>
<dbReference type="SUPFAM" id="SSF56801">
    <property type="entry name" value="Acetyl-CoA synthetase-like"/>
    <property type="match status" value="1"/>
</dbReference>
<dbReference type="AlphaFoldDB" id="A0A5K7ZV74"/>
<dbReference type="PANTHER" id="PTHR43605:SF10">
    <property type="entry name" value="ACYL-COA SYNTHETASE MEDIUM CHAIN FAMILY MEMBER 3"/>
    <property type="match status" value="1"/>
</dbReference>
<evidence type="ECO:0000256" key="4">
    <source>
        <dbReference type="ARBA" id="ARBA00022840"/>
    </source>
</evidence>
<evidence type="ECO:0000256" key="1">
    <source>
        <dbReference type="ARBA" id="ARBA00006432"/>
    </source>
</evidence>
<dbReference type="Gene3D" id="3.30.300.30">
    <property type="match status" value="1"/>
</dbReference>
<dbReference type="EMBL" id="AP021876">
    <property type="protein sequence ID" value="BBO84098.1"/>
    <property type="molecule type" value="Genomic_DNA"/>
</dbReference>
<organism evidence="8 9">
    <name type="scientific">Desulfosarcina ovata subsp. sediminis</name>
    <dbReference type="NCBI Taxonomy" id="885957"/>
    <lineage>
        <taxon>Bacteria</taxon>
        <taxon>Pseudomonadati</taxon>
        <taxon>Thermodesulfobacteriota</taxon>
        <taxon>Desulfobacteria</taxon>
        <taxon>Desulfobacterales</taxon>
        <taxon>Desulfosarcinaceae</taxon>
        <taxon>Desulfosarcina</taxon>
    </lineage>
</organism>
<evidence type="ECO:0000256" key="3">
    <source>
        <dbReference type="ARBA" id="ARBA00022741"/>
    </source>
</evidence>
<dbReference type="InterPro" id="IPR042099">
    <property type="entry name" value="ANL_N_sf"/>
</dbReference>
<accession>A0A5K7ZV74</accession>
<evidence type="ECO:0000259" key="7">
    <source>
        <dbReference type="Pfam" id="PF13193"/>
    </source>
</evidence>
<dbReference type="InterPro" id="IPR051087">
    <property type="entry name" value="Mitochondrial_ACSM"/>
</dbReference>
<comment type="similarity">
    <text evidence="1">Belongs to the ATP-dependent AMP-binding enzyme family.</text>
</comment>
<dbReference type="Pfam" id="PF13193">
    <property type="entry name" value="AMP-binding_C"/>
    <property type="match status" value="1"/>
</dbReference>
<reference evidence="8 9" key="1">
    <citation type="submission" date="2019-11" db="EMBL/GenBank/DDBJ databases">
        <title>Comparative genomics of hydrocarbon-degrading Desulfosarcina strains.</title>
        <authorList>
            <person name="Watanabe M."/>
            <person name="Kojima H."/>
            <person name="Fukui M."/>
        </authorList>
    </citation>
    <scope>NUCLEOTIDE SEQUENCE [LARGE SCALE GENOMIC DNA]</scope>
    <source>
        <strain evidence="8 9">28bB2T</strain>
    </source>
</reference>
<evidence type="ECO:0000259" key="6">
    <source>
        <dbReference type="Pfam" id="PF00501"/>
    </source>
</evidence>
<dbReference type="GO" id="GO:0016405">
    <property type="term" value="F:CoA-ligase activity"/>
    <property type="evidence" value="ECO:0007669"/>
    <property type="project" value="UniProtKB-ARBA"/>
</dbReference>
<name>A0A5K7ZV74_9BACT</name>
<dbReference type="InterPro" id="IPR000873">
    <property type="entry name" value="AMP-dep_synth/lig_dom"/>
</dbReference>
<dbReference type="RefSeq" id="WP_173179743.1">
    <property type="nucleotide sequence ID" value="NZ_AP021876.1"/>
</dbReference>
<dbReference type="GO" id="GO:0006633">
    <property type="term" value="P:fatty acid biosynthetic process"/>
    <property type="evidence" value="ECO:0007669"/>
    <property type="project" value="TreeGrafter"/>
</dbReference>
<dbReference type="GO" id="GO:0005524">
    <property type="term" value="F:ATP binding"/>
    <property type="evidence" value="ECO:0007669"/>
    <property type="project" value="UniProtKB-KW"/>
</dbReference>
<gene>
    <name evidence="8" type="ORF">DSCO28_46640</name>
</gene>
<feature type="region of interest" description="Disordered" evidence="5">
    <location>
        <begin position="1"/>
        <end position="25"/>
    </location>
</feature>
<evidence type="ECO:0000256" key="2">
    <source>
        <dbReference type="ARBA" id="ARBA00022598"/>
    </source>
</evidence>
<keyword evidence="4" id="KW-0067">ATP-binding</keyword>
<protein>
    <submittedName>
        <fullName evidence="8">Acetate--CoA ligase</fullName>
    </submittedName>
</protein>
<dbReference type="KEGG" id="dov:DSCO28_46640"/>
<dbReference type="Proteomes" id="UP000425960">
    <property type="component" value="Chromosome"/>
</dbReference>
<feature type="domain" description="AMP-dependent synthetase/ligase" evidence="6">
    <location>
        <begin position="57"/>
        <end position="421"/>
    </location>
</feature>
<dbReference type="InterPro" id="IPR045851">
    <property type="entry name" value="AMP-bd_C_sf"/>
</dbReference>
<keyword evidence="3" id="KW-0547">Nucleotide-binding</keyword>
<dbReference type="GO" id="GO:0006637">
    <property type="term" value="P:acyl-CoA metabolic process"/>
    <property type="evidence" value="ECO:0007669"/>
    <property type="project" value="TreeGrafter"/>
</dbReference>
<keyword evidence="2 8" id="KW-0436">Ligase</keyword>
<dbReference type="GO" id="GO:0015645">
    <property type="term" value="F:fatty acid ligase activity"/>
    <property type="evidence" value="ECO:0007669"/>
    <property type="project" value="TreeGrafter"/>
</dbReference>
<evidence type="ECO:0000313" key="8">
    <source>
        <dbReference type="EMBL" id="BBO84098.1"/>
    </source>
</evidence>
<dbReference type="InterPro" id="IPR020845">
    <property type="entry name" value="AMP-binding_CS"/>
</dbReference>
<dbReference type="GO" id="GO:0004321">
    <property type="term" value="F:fatty-acyl-CoA synthase activity"/>
    <property type="evidence" value="ECO:0007669"/>
    <property type="project" value="TreeGrafter"/>
</dbReference>
<dbReference type="PANTHER" id="PTHR43605">
    <property type="entry name" value="ACYL-COENZYME A SYNTHETASE"/>
    <property type="match status" value="1"/>
</dbReference>
<feature type="domain" description="AMP-binding enzyme C-terminal" evidence="7">
    <location>
        <begin position="483"/>
        <end position="561"/>
    </location>
</feature>
<dbReference type="InterPro" id="IPR025110">
    <property type="entry name" value="AMP-bd_C"/>
</dbReference>
<evidence type="ECO:0000313" key="9">
    <source>
        <dbReference type="Proteomes" id="UP000425960"/>
    </source>
</evidence>
<proteinExistence type="inferred from homology"/>
<sequence length="572" mass="62363">MITRFKRRNNDGPNGQPIPTDENVNSGWAEWQSIRNELESAAPGYGLNMAHAAVTRHANGPHKDHPALCCLSGESPRQTWTFSDLECFTNQAANVFRNLGIRPGQVVATLCGRVPELYLTALGALKAGAVFTALYASYGPEPILHRLAASQAALLVTTRRQYSKIQALRSRLPALSHVLLTDAPDKPEPGVMHLPALMDAAVEDFHIAPTDPETPALIHFTSGTTGMPKGVVHAHAAALHQLQTGRTVLDLKPDDRYWCTADPGWVTGVVYGFLAPLMAGITTIVDDAEFDVRRWLRILAEERVTVWYTSPSALRRLMTLPSKPCREFDLGALRHVFSVGEPLHATAVRWGEDALGVPIRDTWWQSETGGIMIANHPDQPVRPGAMGRPVRGIRAAVVRPATAGGPTVEICGIGETGELALAAGWPSMFRRLLGDTGAYGRRFAGPWYLSGDLVRCDAEGLFWFKGRADDMIKTAGHMVSPFEVESVLLEYPGVSDAGVVGVPDMHLGQRVRAYLCLATDIPADENLRGRIMAFARKRLGPALAPREIVFTETMPKNQAGKILRRELATGRP</sequence>
<dbReference type="Gene3D" id="3.40.50.12780">
    <property type="entry name" value="N-terminal domain of ligase-like"/>
    <property type="match status" value="1"/>
</dbReference>